<dbReference type="RefSeq" id="WP_166842991.1">
    <property type="nucleotide sequence ID" value="NZ_CP101187.1"/>
</dbReference>
<keyword evidence="2" id="KW-1185">Reference proteome</keyword>
<dbReference type="Proteomes" id="UP001163293">
    <property type="component" value="Plasmid unnamed2"/>
</dbReference>
<dbReference type="EMBL" id="CP101187">
    <property type="protein sequence ID" value="UYW00003.1"/>
    <property type="molecule type" value="Genomic_DNA"/>
</dbReference>
<sequence length="103" mass="10999">MRIELLHIDDCPNTAETQQRLEAALKVLGRSEIPVCMRQLNSASDIRGTGFAGSPTITVEGNDIFPTGSVADDLACRVYATPHGLAGLPTLEQVTEALKNHGL</sequence>
<protein>
    <submittedName>
        <fullName evidence="1">Thioredoxin family protein</fullName>
    </submittedName>
</protein>
<geneLocation type="plasmid" evidence="1 2">
    <name>unnamed2</name>
</geneLocation>
<evidence type="ECO:0000313" key="1">
    <source>
        <dbReference type="EMBL" id="UYW00003.1"/>
    </source>
</evidence>
<proteinExistence type="predicted"/>
<gene>
    <name evidence="1" type="ORF">NL394_22920</name>
</gene>
<reference evidence="1" key="1">
    <citation type="submission" date="2022-07" db="EMBL/GenBank/DDBJ databases">
        <authorList>
            <person name="Wu T."/>
        </authorList>
    </citation>
    <scope>NUCLEOTIDE SEQUENCE</scope>
    <source>
        <strain evidence="1">SD-1</strain>
        <plasmid evidence="1">unnamed2</plasmid>
    </source>
</reference>
<name>A0AAX3EPC8_PAEUR</name>
<organism evidence="1 2">
    <name type="scientific">Paenarthrobacter ureafaciens</name>
    <dbReference type="NCBI Taxonomy" id="37931"/>
    <lineage>
        <taxon>Bacteria</taxon>
        <taxon>Bacillati</taxon>
        <taxon>Actinomycetota</taxon>
        <taxon>Actinomycetes</taxon>
        <taxon>Micrococcales</taxon>
        <taxon>Micrococcaceae</taxon>
        <taxon>Paenarthrobacter</taxon>
    </lineage>
</organism>
<keyword evidence="1" id="KW-0614">Plasmid</keyword>
<dbReference type="AlphaFoldDB" id="A0AAX3EPC8"/>
<evidence type="ECO:0000313" key="2">
    <source>
        <dbReference type="Proteomes" id="UP001163293"/>
    </source>
</evidence>
<accession>A0AAX3EPC8</accession>